<comment type="caution">
    <text evidence="2">The sequence shown here is derived from an EMBL/GenBank/DDBJ whole genome shotgun (WGS) entry which is preliminary data.</text>
</comment>
<feature type="compositionally biased region" description="Polar residues" evidence="1">
    <location>
        <begin position="36"/>
        <end position="49"/>
    </location>
</feature>
<name>A0A8S0WH06_CYCAE</name>
<feature type="compositionally biased region" description="Polar residues" evidence="1">
    <location>
        <begin position="1"/>
        <end position="22"/>
    </location>
</feature>
<feature type="compositionally biased region" description="Low complexity" evidence="1">
    <location>
        <begin position="23"/>
        <end position="35"/>
    </location>
</feature>
<evidence type="ECO:0000256" key="1">
    <source>
        <dbReference type="SAM" id="MobiDB-lite"/>
    </source>
</evidence>
<reference evidence="2 3" key="1">
    <citation type="submission" date="2020-01" db="EMBL/GenBank/DDBJ databases">
        <authorList>
            <person name="Gupta K D."/>
        </authorList>
    </citation>
    <scope>NUCLEOTIDE SEQUENCE [LARGE SCALE GENOMIC DNA]</scope>
</reference>
<proteinExistence type="predicted"/>
<feature type="compositionally biased region" description="Gly residues" evidence="1">
    <location>
        <begin position="57"/>
        <end position="84"/>
    </location>
</feature>
<accession>A0A8S0WH06</accession>
<dbReference type="AlphaFoldDB" id="A0A8S0WH06"/>
<dbReference type="Proteomes" id="UP000467700">
    <property type="component" value="Unassembled WGS sequence"/>
</dbReference>
<feature type="region of interest" description="Disordered" evidence="1">
    <location>
        <begin position="1"/>
        <end position="84"/>
    </location>
</feature>
<evidence type="ECO:0000313" key="2">
    <source>
        <dbReference type="EMBL" id="CAA7261943.1"/>
    </source>
</evidence>
<gene>
    <name evidence="2" type="ORF">AAE3_LOCUS4323</name>
</gene>
<keyword evidence="3" id="KW-1185">Reference proteome</keyword>
<sequence length="84" mass="8050">MDQDWTRANISSQASAIGSHNYTTTSTADSNNDSSVRVSGDQTIVTKTFTTGAITTGTGGNGGSAAGTSSIGGAGGAGGGVSFS</sequence>
<organism evidence="2 3">
    <name type="scientific">Cyclocybe aegerita</name>
    <name type="common">Black poplar mushroom</name>
    <name type="synonym">Agrocybe aegerita</name>
    <dbReference type="NCBI Taxonomy" id="1973307"/>
    <lineage>
        <taxon>Eukaryota</taxon>
        <taxon>Fungi</taxon>
        <taxon>Dikarya</taxon>
        <taxon>Basidiomycota</taxon>
        <taxon>Agaricomycotina</taxon>
        <taxon>Agaricomycetes</taxon>
        <taxon>Agaricomycetidae</taxon>
        <taxon>Agaricales</taxon>
        <taxon>Agaricineae</taxon>
        <taxon>Bolbitiaceae</taxon>
        <taxon>Cyclocybe</taxon>
    </lineage>
</organism>
<dbReference type="EMBL" id="CACVBS010000035">
    <property type="protein sequence ID" value="CAA7261943.1"/>
    <property type="molecule type" value="Genomic_DNA"/>
</dbReference>
<protein>
    <submittedName>
        <fullName evidence="2">Uncharacterized protein</fullName>
    </submittedName>
</protein>
<evidence type="ECO:0000313" key="3">
    <source>
        <dbReference type="Proteomes" id="UP000467700"/>
    </source>
</evidence>